<dbReference type="InterPro" id="IPR010479">
    <property type="entry name" value="BID"/>
</dbReference>
<proteinExistence type="predicted"/>
<dbReference type="GO" id="GO:0090200">
    <property type="term" value="P:positive regulation of release of cytochrome c from mitochondria"/>
    <property type="evidence" value="ECO:0007669"/>
    <property type="project" value="TreeGrafter"/>
</dbReference>
<dbReference type="PANTHER" id="PTHR35447">
    <property type="entry name" value="BH3-INTERACTING DOMAIN DEATH AGONIST"/>
    <property type="match status" value="1"/>
</dbReference>
<evidence type="ECO:0000313" key="10">
    <source>
        <dbReference type="Proteomes" id="UP000472263"/>
    </source>
</evidence>
<dbReference type="GO" id="GO:2001238">
    <property type="term" value="P:positive regulation of extrinsic apoptotic signaling pathway"/>
    <property type="evidence" value="ECO:0007669"/>
    <property type="project" value="TreeGrafter"/>
</dbReference>
<keyword evidence="6" id="KW-1000">Mitochondrion outer membrane</keyword>
<sequence>MDNFGEVASSPLVFLAFLYQSDCGNSELRRELDYLGQGLNFTRDINSNGPWLDNTPEDGDLETDGHLPSNIRLSLGDIQPQVDLNWPLNHEQAEAVREVAAGLRDIADQLEDSVVAQATENLARKLFTSPIQVSQTRAQKFLRFGVGLDQLPQERIIVALTLTLVKGVCKQAPRLLRHLFNIALQYIGPTVASRL</sequence>
<evidence type="ECO:0000313" key="9">
    <source>
        <dbReference type="Ensembl" id="ENSMMDP00005043265.1"/>
    </source>
</evidence>
<evidence type="ECO:0000256" key="1">
    <source>
        <dbReference type="ARBA" id="ARBA00004294"/>
    </source>
</evidence>
<evidence type="ECO:0000256" key="2">
    <source>
        <dbReference type="ARBA" id="ARBA00004496"/>
    </source>
</evidence>
<evidence type="ECO:0000256" key="6">
    <source>
        <dbReference type="ARBA" id="ARBA00022787"/>
    </source>
</evidence>
<dbReference type="AlphaFoldDB" id="A0A667ZK07"/>
<keyword evidence="7" id="KW-0496">Mitochondrion</keyword>
<reference evidence="9" key="1">
    <citation type="submission" date="2019-06" db="EMBL/GenBank/DDBJ databases">
        <authorList>
            <consortium name="Wellcome Sanger Institute Data Sharing"/>
        </authorList>
    </citation>
    <scope>NUCLEOTIDE SEQUENCE [LARGE SCALE GENOMIC DNA]</scope>
</reference>
<accession>A0A667ZK07</accession>
<name>A0A667ZK07_9TELE</name>
<keyword evidence="5" id="KW-0053">Apoptosis</keyword>
<keyword evidence="10" id="KW-1185">Reference proteome</keyword>
<evidence type="ECO:0000256" key="3">
    <source>
        <dbReference type="ARBA" id="ARBA00015802"/>
    </source>
</evidence>
<dbReference type="GO" id="GO:0005741">
    <property type="term" value="C:mitochondrial outer membrane"/>
    <property type="evidence" value="ECO:0007669"/>
    <property type="project" value="UniProtKB-SubCell"/>
</dbReference>
<protein>
    <recommendedName>
        <fullName evidence="3">BH3-interacting domain death agonist</fullName>
    </recommendedName>
</protein>
<dbReference type="GO" id="GO:2001244">
    <property type="term" value="P:positive regulation of intrinsic apoptotic signaling pathway"/>
    <property type="evidence" value="ECO:0007669"/>
    <property type="project" value="TreeGrafter"/>
</dbReference>
<dbReference type="PANTHER" id="PTHR35447:SF1">
    <property type="entry name" value="BH3-INTERACTING DOMAIN DEATH AGONIST"/>
    <property type="match status" value="1"/>
</dbReference>
<dbReference type="GO" id="GO:0005829">
    <property type="term" value="C:cytosol"/>
    <property type="evidence" value="ECO:0007669"/>
    <property type="project" value="TreeGrafter"/>
</dbReference>
<keyword evidence="8" id="KW-0472">Membrane</keyword>
<dbReference type="Proteomes" id="UP000472263">
    <property type="component" value="Chromosome 6"/>
</dbReference>
<dbReference type="GeneTree" id="ENSGT00650000094837"/>
<dbReference type="InterPro" id="IPR036834">
    <property type="entry name" value="Bcl-2-like_sf"/>
</dbReference>
<dbReference type="GO" id="GO:0008637">
    <property type="term" value="P:apoptotic mitochondrial changes"/>
    <property type="evidence" value="ECO:0007669"/>
    <property type="project" value="TreeGrafter"/>
</dbReference>
<reference evidence="9" key="2">
    <citation type="submission" date="2025-08" db="UniProtKB">
        <authorList>
            <consortium name="Ensembl"/>
        </authorList>
    </citation>
    <scope>IDENTIFICATION</scope>
</reference>
<reference evidence="9" key="3">
    <citation type="submission" date="2025-09" db="UniProtKB">
        <authorList>
            <consortium name="Ensembl"/>
        </authorList>
    </citation>
    <scope>IDENTIFICATION</scope>
</reference>
<dbReference type="Pfam" id="PF06393">
    <property type="entry name" value="BID"/>
    <property type="match status" value="1"/>
</dbReference>
<evidence type="ECO:0000256" key="7">
    <source>
        <dbReference type="ARBA" id="ARBA00023128"/>
    </source>
</evidence>
<evidence type="ECO:0000256" key="8">
    <source>
        <dbReference type="ARBA" id="ARBA00023136"/>
    </source>
</evidence>
<dbReference type="Gene3D" id="1.10.437.10">
    <property type="entry name" value="Blc2-like"/>
    <property type="match status" value="1"/>
</dbReference>
<organism evidence="9 10">
    <name type="scientific">Myripristis murdjan</name>
    <name type="common">pinecone soldierfish</name>
    <dbReference type="NCBI Taxonomy" id="586833"/>
    <lineage>
        <taxon>Eukaryota</taxon>
        <taxon>Metazoa</taxon>
        <taxon>Chordata</taxon>
        <taxon>Craniata</taxon>
        <taxon>Vertebrata</taxon>
        <taxon>Euteleostomi</taxon>
        <taxon>Actinopterygii</taxon>
        <taxon>Neopterygii</taxon>
        <taxon>Teleostei</taxon>
        <taxon>Neoteleostei</taxon>
        <taxon>Acanthomorphata</taxon>
        <taxon>Holocentriformes</taxon>
        <taxon>Holocentridae</taxon>
        <taxon>Myripristis</taxon>
    </lineage>
</organism>
<evidence type="ECO:0000256" key="5">
    <source>
        <dbReference type="ARBA" id="ARBA00022703"/>
    </source>
</evidence>
<evidence type="ECO:0000256" key="4">
    <source>
        <dbReference type="ARBA" id="ARBA00022490"/>
    </source>
</evidence>
<dbReference type="SUPFAM" id="SSF56854">
    <property type="entry name" value="Bcl-2 inhibitors of programmed cell death"/>
    <property type="match status" value="1"/>
</dbReference>
<comment type="subcellular location">
    <subcellularLocation>
        <location evidence="2">Cytoplasm</location>
    </subcellularLocation>
    <subcellularLocation>
        <location evidence="1">Mitochondrion outer membrane</location>
    </subcellularLocation>
</comment>
<dbReference type="InParanoid" id="A0A667ZK07"/>
<dbReference type="Ensembl" id="ENSMMDT00005044135.1">
    <property type="protein sequence ID" value="ENSMMDP00005043265.1"/>
    <property type="gene ID" value="ENSMMDG00005019900.1"/>
</dbReference>
<keyword evidence="4" id="KW-0963">Cytoplasm</keyword>